<keyword evidence="1" id="KW-0812">Transmembrane</keyword>
<accession>A0ABQ0D6J7</accession>
<keyword evidence="1" id="KW-1133">Transmembrane helix</keyword>
<protein>
    <recommendedName>
        <fullName evidence="4">Glycine zipper family protein</fullName>
    </recommendedName>
</protein>
<feature type="transmembrane region" description="Helical" evidence="1">
    <location>
        <begin position="185"/>
        <end position="205"/>
    </location>
</feature>
<name>A0ABQ0D6J7_9HELI</name>
<proteinExistence type="predicted"/>
<keyword evidence="1" id="KW-0472">Membrane</keyword>
<dbReference type="EMBL" id="BAAFHN010000090">
    <property type="protein sequence ID" value="GAB0173972.1"/>
    <property type="molecule type" value="Genomic_DNA"/>
</dbReference>
<sequence length="353" mass="39095">MPQDTPTLTMPRIVIYADLDYPQKEYERLKALLESGKREEVIHELKILYPKDSYLANLLANRLGIDIQKELGIIYHYQDSNYSTTAQITNENSFEITTQYDNFHDTLETIRNYSQYKGNLADTLMAGISGIFGAIDNGSEKLIKNTQNKKLKIAKFIFKAEGISVSATYGYGSNNRDMVKTAVSVGLEVAGSSFIGLVLEGVLVALGMTSIPAFVIVGAISALTAGILMNTQAGKDFVNFLTDDIAKPLINSLESKLKSFFSLFDSNPSKYELVSNPTLESNDYKSLIELLLDPNSNALDIDTLSILFQTTLLILPTLIPLKIPQTLLLLSLLQKMLSLYTSKPNALIIKKKL</sequence>
<evidence type="ECO:0000256" key="1">
    <source>
        <dbReference type="SAM" id="Phobius"/>
    </source>
</evidence>
<evidence type="ECO:0000313" key="2">
    <source>
        <dbReference type="EMBL" id="GAB0173972.1"/>
    </source>
</evidence>
<comment type="caution">
    <text evidence="2">The sequence shown here is derived from an EMBL/GenBank/DDBJ whole genome shotgun (WGS) entry which is preliminary data.</text>
</comment>
<dbReference type="RefSeq" id="WP_369607901.1">
    <property type="nucleotide sequence ID" value="NZ_BAAFHN010000090.1"/>
</dbReference>
<organism evidence="2 3">
    <name type="scientific">Helicobacter trogontum</name>
    <dbReference type="NCBI Taxonomy" id="50960"/>
    <lineage>
        <taxon>Bacteria</taxon>
        <taxon>Pseudomonadati</taxon>
        <taxon>Campylobacterota</taxon>
        <taxon>Epsilonproteobacteria</taxon>
        <taxon>Campylobacterales</taxon>
        <taxon>Helicobacteraceae</taxon>
        <taxon>Helicobacter</taxon>
    </lineage>
</organism>
<feature type="transmembrane region" description="Helical" evidence="1">
    <location>
        <begin position="211"/>
        <end position="229"/>
    </location>
</feature>
<reference evidence="2 3" key="1">
    <citation type="submission" date="2024-06" db="EMBL/GenBank/DDBJ databases">
        <title>Draft genome sequence of Helicobacter trogontum NHP16-4001.</title>
        <authorList>
            <person name="Rimbara E."/>
            <person name="Suzuki M."/>
        </authorList>
    </citation>
    <scope>NUCLEOTIDE SEQUENCE [LARGE SCALE GENOMIC DNA]</scope>
    <source>
        <strain evidence="2 3">NHP16-4001</strain>
    </source>
</reference>
<evidence type="ECO:0008006" key="4">
    <source>
        <dbReference type="Google" id="ProtNLM"/>
    </source>
</evidence>
<gene>
    <name evidence="2" type="ORF">NHP164001_19940</name>
</gene>
<dbReference type="Proteomes" id="UP001562457">
    <property type="component" value="Unassembled WGS sequence"/>
</dbReference>
<keyword evidence="3" id="KW-1185">Reference proteome</keyword>
<evidence type="ECO:0000313" key="3">
    <source>
        <dbReference type="Proteomes" id="UP001562457"/>
    </source>
</evidence>